<dbReference type="InterPro" id="IPR022474">
    <property type="entry name" value="Thiopur_S-MeTfrase_Se/Te_detox"/>
</dbReference>
<evidence type="ECO:0000256" key="7">
    <source>
        <dbReference type="ARBA" id="ARBA00022679"/>
    </source>
</evidence>
<comment type="similarity">
    <text evidence="3 9">Belongs to the class I-like SAM-binding methyltransferase superfamily. TPMT family.</text>
</comment>
<evidence type="ECO:0000256" key="1">
    <source>
        <dbReference type="ARBA" id="ARBA00000903"/>
    </source>
</evidence>
<dbReference type="NCBIfam" id="TIGR03840">
    <property type="entry name" value="TMPT_Se_Te"/>
    <property type="match status" value="1"/>
</dbReference>
<evidence type="ECO:0000313" key="12">
    <source>
        <dbReference type="Proteomes" id="UP000451565"/>
    </source>
</evidence>
<dbReference type="HAMAP" id="MF_00812">
    <property type="entry name" value="Thiopur_methtran"/>
    <property type="match status" value="1"/>
</dbReference>
<evidence type="ECO:0000256" key="5">
    <source>
        <dbReference type="ARBA" id="ARBA00022490"/>
    </source>
</evidence>
<evidence type="ECO:0000256" key="4">
    <source>
        <dbReference type="ARBA" id="ARBA00011905"/>
    </source>
</evidence>
<dbReference type="EMBL" id="WINI01000004">
    <property type="protein sequence ID" value="MQR00825.1"/>
    <property type="molecule type" value="Genomic_DNA"/>
</dbReference>
<comment type="caution">
    <text evidence="11">The sequence shown here is derived from an EMBL/GenBank/DDBJ whole genome shotgun (WGS) entry which is preliminary data.</text>
</comment>
<name>A0A843YMY2_9BURK</name>
<feature type="binding site" evidence="9">
    <location>
        <position position="66"/>
    </location>
    <ligand>
        <name>S-adenosyl-L-methionine</name>
        <dbReference type="ChEBI" id="CHEBI:59789"/>
    </ligand>
</feature>
<dbReference type="FunFam" id="3.40.50.150:FF:000101">
    <property type="entry name" value="Thiopurine S-methyltransferase"/>
    <property type="match status" value="1"/>
</dbReference>
<evidence type="ECO:0000259" key="10">
    <source>
        <dbReference type="Pfam" id="PF12680"/>
    </source>
</evidence>
<dbReference type="InterPro" id="IPR029063">
    <property type="entry name" value="SAM-dependent_MTases_sf"/>
</dbReference>
<reference evidence="11 12" key="1">
    <citation type="submission" date="2019-10" db="EMBL/GenBank/DDBJ databases">
        <title>Glaciimonas soli sp. nov., a psychrophilic bacterium isolated from the forest soil of a high elevation mountain in Taiwan.</title>
        <authorList>
            <person name="Wang L.-T."/>
            <person name="Shieh W.Y."/>
        </authorList>
    </citation>
    <scope>NUCLEOTIDE SEQUENCE [LARGE SCALE GENOMIC DNA]</scope>
    <source>
        <strain evidence="11 12">GS1</strain>
    </source>
</reference>
<evidence type="ECO:0000256" key="6">
    <source>
        <dbReference type="ARBA" id="ARBA00022603"/>
    </source>
</evidence>
<keyword evidence="7 9" id="KW-0808">Transferase</keyword>
<evidence type="ECO:0000313" key="11">
    <source>
        <dbReference type="EMBL" id="MQR00825.1"/>
    </source>
</evidence>
<feature type="binding site" evidence="9">
    <location>
        <position position="123"/>
    </location>
    <ligand>
        <name>S-adenosyl-L-methionine</name>
        <dbReference type="ChEBI" id="CHEBI:59789"/>
    </ligand>
</feature>
<protein>
    <recommendedName>
        <fullName evidence="4 9">Thiopurine S-methyltransferase</fullName>
        <ecNumber evidence="4 9">2.1.1.67</ecNumber>
    </recommendedName>
    <alternativeName>
        <fullName evidence="9">Thiopurine methyltransferase</fullName>
    </alternativeName>
</protein>
<feature type="domain" description="SnoaL-like" evidence="10">
    <location>
        <begin position="221"/>
        <end position="320"/>
    </location>
</feature>
<dbReference type="PANTHER" id="PTHR10259">
    <property type="entry name" value="THIOPURINE S-METHYLTRANSFERASE"/>
    <property type="match status" value="1"/>
</dbReference>
<accession>A0A843YMY2</accession>
<dbReference type="GO" id="GO:0005737">
    <property type="term" value="C:cytoplasm"/>
    <property type="evidence" value="ECO:0007669"/>
    <property type="project" value="UniProtKB-SubCell"/>
</dbReference>
<dbReference type="GO" id="GO:0032259">
    <property type="term" value="P:methylation"/>
    <property type="evidence" value="ECO:0007669"/>
    <property type="project" value="UniProtKB-KW"/>
</dbReference>
<keyword evidence="6 9" id="KW-0489">Methyltransferase</keyword>
<dbReference type="RefSeq" id="WP_153234442.1">
    <property type="nucleotide sequence ID" value="NZ_WINI01000004.1"/>
</dbReference>
<sequence length="334" mass="36886">MDANFWHSKWERGEINFHISEANPLLVKHFEELHLTKGSRVFLPLCGKTRDIAWLLACGYRVVGAELSELAISALFKELAIEPAISTVGKLTRYSAKDIEILVGDIFDVSAENLGPVTAIYDRAALVALPASLRAQYASHLTRITDAAPQLLISYEYNQLLIDGPPFSVSADEVKQHYGAAYQVKSIESRNVEGGLKGKVASTESVWLLQKIASSSAEEIVQKQLDAYNARDMDAFLATYADEVALFRFPNTPSATGKEEMRKNYTARFSDTILHCIIVKRIVMGNTVIDHERIRVTLPEGPGVMEAIAIYEVLNGKIAKATFISGKKTPGEKL</sequence>
<dbReference type="Pfam" id="PF12680">
    <property type="entry name" value="SnoaL_2"/>
    <property type="match status" value="1"/>
</dbReference>
<dbReference type="InterPro" id="IPR008854">
    <property type="entry name" value="TPMT"/>
</dbReference>
<dbReference type="NCBIfam" id="NF009732">
    <property type="entry name" value="PRK13255.1"/>
    <property type="match status" value="1"/>
</dbReference>
<dbReference type="InterPro" id="IPR032710">
    <property type="entry name" value="NTF2-like_dom_sf"/>
</dbReference>
<organism evidence="11 12">
    <name type="scientific">Glaciimonas soli</name>
    <dbReference type="NCBI Taxonomy" id="2590999"/>
    <lineage>
        <taxon>Bacteria</taxon>
        <taxon>Pseudomonadati</taxon>
        <taxon>Pseudomonadota</taxon>
        <taxon>Betaproteobacteria</taxon>
        <taxon>Burkholderiales</taxon>
        <taxon>Oxalobacteraceae</taxon>
        <taxon>Glaciimonas</taxon>
    </lineage>
</organism>
<dbReference type="Proteomes" id="UP000451565">
    <property type="component" value="Unassembled WGS sequence"/>
</dbReference>
<dbReference type="PROSITE" id="PS51585">
    <property type="entry name" value="SAM_MT_TPMT"/>
    <property type="match status" value="1"/>
</dbReference>
<dbReference type="OrthoDB" id="9778208at2"/>
<gene>
    <name evidence="11" type="primary">tmpT</name>
    <name evidence="9" type="synonym">tpm</name>
    <name evidence="11" type="ORF">GEV47_09030</name>
</gene>
<dbReference type="SUPFAM" id="SSF54427">
    <property type="entry name" value="NTF2-like"/>
    <property type="match status" value="1"/>
</dbReference>
<evidence type="ECO:0000256" key="8">
    <source>
        <dbReference type="ARBA" id="ARBA00022691"/>
    </source>
</evidence>
<evidence type="ECO:0000256" key="9">
    <source>
        <dbReference type="HAMAP-Rule" id="MF_00812"/>
    </source>
</evidence>
<dbReference type="InterPro" id="IPR025835">
    <property type="entry name" value="Thiopurine_S-MeTrfase"/>
</dbReference>
<dbReference type="Gene3D" id="3.10.450.50">
    <property type="match status" value="1"/>
</dbReference>
<dbReference type="GO" id="GO:0008119">
    <property type="term" value="F:thiopurine S-methyltransferase activity"/>
    <property type="evidence" value="ECO:0007669"/>
    <property type="project" value="UniProtKB-UniRule"/>
</dbReference>
<comment type="subcellular location">
    <subcellularLocation>
        <location evidence="2 9">Cytoplasm</location>
    </subcellularLocation>
</comment>
<feature type="binding site" evidence="9">
    <location>
        <position position="45"/>
    </location>
    <ligand>
        <name>S-adenosyl-L-methionine</name>
        <dbReference type="ChEBI" id="CHEBI:59789"/>
    </ligand>
</feature>
<keyword evidence="5 9" id="KW-0963">Cytoplasm</keyword>
<dbReference type="Pfam" id="PF05724">
    <property type="entry name" value="TPMT"/>
    <property type="match status" value="1"/>
</dbReference>
<dbReference type="EC" id="2.1.1.67" evidence="4 9"/>
<dbReference type="PANTHER" id="PTHR10259:SF11">
    <property type="entry name" value="THIOPURINE S-METHYLTRANSFERASE"/>
    <property type="match status" value="1"/>
</dbReference>
<dbReference type="GO" id="GO:0010038">
    <property type="term" value="P:response to metal ion"/>
    <property type="evidence" value="ECO:0007669"/>
    <property type="project" value="InterPro"/>
</dbReference>
<comment type="catalytic activity">
    <reaction evidence="1 9">
        <text>S-adenosyl-L-methionine + a thiopurine = S-adenosyl-L-homocysteine + a thiopurine S-methylether.</text>
        <dbReference type="EC" id="2.1.1.67"/>
    </reaction>
</comment>
<keyword evidence="8 9" id="KW-0949">S-adenosyl-L-methionine</keyword>
<dbReference type="Gene3D" id="3.40.50.150">
    <property type="entry name" value="Vaccinia Virus protein VP39"/>
    <property type="match status" value="1"/>
</dbReference>
<dbReference type="InterPro" id="IPR037401">
    <property type="entry name" value="SnoaL-like"/>
</dbReference>
<dbReference type="AlphaFoldDB" id="A0A843YMY2"/>
<keyword evidence="12" id="KW-1185">Reference proteome</keyword>
<evidence type="ECO:0000256" key="3">
    <source>
        <dbReference type="ARBA" id="ARBA00008145"/>
    </source>
</evidence>
<dbReference type="SUPFAM" id="SSF53335">
    <property type="entry name" value="S-adenosyl-L-methionine-dependent methyltransferases"/>
    <property type="match status" value="1"/>
</dbReference>
<evidence type="ECO:0000256" key="2">
    <source>
        <dbReference type="ARBA" id="ARBA00004496"/>
    </source>
</evidence>
<proteinExistence type="inferred from homology"/>
<feature type="binding site" evidence="9">
    <location>
        <position position="10"/>
    </location>
    <ligand>
        <name>S-adenosyl-L-methionine</name>
        <dbReference type="ChEBI" id="CHEBI:59789"/>
    </ligand>
</feature>